<protein>
    <submittedName>
        <fullName evidence="2">DUF5615 family PIN-like protein</fullName>
    </submittedName>
</protein>
<dbReference type="InterPro" id="IPR041049">
    <property type="entry name" value="DUF5615"/>
</dbReference>
<dbReference type="EMBL" id="CP080590">
    <property type="protein sequence ID" value="QYO76966.1"/>
    <property type="molecule type" value="Genomic_DNA"/>
</dbReference>
<keyword evidence="3" id="KW-1185">Reference proteome</keyword>
<accession>A0ABX8WG32</accession>
<evidence type="ECO:0000313" key="3">
    <source>
        <dbReference type="Proteomes" id="UP000825799"/>
    </source>
</evidence>
<organism evidence="2 3">
    <name type="scientific">Devosia salina</name>
    <dbReference type="NCBI Taxonomy" id="2860336"/>
    <lineage>
        <taxon>Bacteria</taxon>
        <taxon>Pseudomonadati</taxon>
        <taxon>Pseudomonadota</taxon>
        <taxon>Alphaproteobacteria</taxon>
        <taxon>Hyphomicrobiales</taxon>
        <taxon>Devosiaceae</taxon>
        <taxon>Devosia</taxon>
    </lineage>
</organism>
<evidence type="ECO:0000259" key="1">
    <source>
        <dbReference type="Pfam" id="PF18480"/>
    </source>
</evidence>
<dbReference type="RefSeq" id="WP_220305428.1">
    <property type="nucleotide sequence ID" value="NZ_CP080590.1"/>
</dbReference>
<gene>
    <name evidence="2" type="ORF">K1X15_20805</name>
</gene>
<sequence length="109" mass="12093">MRFLIDAQLPTHLAAHLSAKGCPATHIFEHLDPQAADVEIARLANVLGCCVVSKDADFVALVDRGLLDHTLVQVRLPNLKKPELLLRVDLAWDDVVSAVRRKARIVEIR</sequence>
<dbReference type="Proteomes" id="UP000825799">
    <property type="component" value="Chromosome"/>
</dbReference>
<proteinExistence type="predicted"/>
<dbReference type="Pfam" id="PF18480">
    <property type="entry name" value="DUF5615"/>
    <property type="match status" value="1"/>
</dbReference>
<evidence type="ECO:0000313" key="2">
    <source>
        <dbReference type="EMBL" id="QYO76966.1"/>
    </source>
</evidence>
<name>A0ABX8WG32_9HYPH</name>
<feature type="domain" description="DUF5615" evidence="1">
    <location>
        <begin position="1"/>
        <end position="105"/>
    </location>
</feature>
<reference evidence="2 3" key="1">
    <citation type="submission" date="2021-08" db="EMBL/GenBank/DDBJ databases">
        <title>Devosia salina sp. nov., isolated from the South China Sea sediment.</title>
        <authorList>
            <person name="Zhou Z."/>
        </authorList>
    </citation>
    <scope>NUCLEOTIDE SEQUENCE [LARGE SCALE GENOMIC DNA]</scope>
    <source>
        <strain evidence="2 3">SCS-3</strain>
    </source>
</reference>